<dbReference type="RefSeq" id="WP_108779048.1">
    <property type="nucleotide sequence ID" value="NZ_CP029186.1"/>
</dbReference>
<dbReference type="EMBL" id="CP029186">
    <property type="protein sequence ID" value="AWH86325.1"/>
    <property type="molecule type" value="Genomic_DNA"/>
</dbReference>
<evidence type="ECO:0000313" key="3">
    <source>
        <dbReference type="Proteomes" id="UP000244929"/>
    </source>
</evidence>
<dbReference type="KEGG" id="falb:HYN59_14950"/>
<keyword evidence="3" id="KW-1185">Reference proteome</keyword>
<gene>
    <name evidence="2" type="ORF">HYN59_14950</name>
</gene>
<reference evidence="2 3" key="1">
    <citation type="submission" date="2018-04" db="EMBL/GenBank/DDBJ databases">
        <title>Genome sequencing of Flavobacterium sp. HYN0059.</title>
        <authorList>
            <person name="Yi H."/>
            <person name="Baek C."/>
        </authorList>
    </citation>
    <scope>NUCLEOTIDE SEQUENCE [LARGE SCALE GENOMIC DNA]</scope>
    <source>
        <strain evidence="2 3">HYN0059</strain>
    </source>
</reference>
<dbReference type="OrthoDB" id="1490923at2"/>
<sequence>MSKKIINSEPAAYPKTNTPEIEAVRMLEYIIDKERLKTSLSVLDKVPNIDGHIEIVTEQQHPIGKLEVQVKYLPQKSHARPKYQCDLQFLSYCENNIMPVLLIVVNTKDEKAYWLHLSRKVITDLAARIKGKTVSVSIPLENVISREQDGYLGSWVSIIDDYKTRLINYEGIKTKLEEITTVHAAMKKLSNRAVGLDKSEFKEIHMFLDYYNRFLDHDFSIIKEIFYKDYWKIGVAYSRYEEKCLAYSLYPISYSTNDVQIKHIANDEARLLKNLLKRVSNHTTNPIKYQPKMLAYQYVIDDLKKIVDKEMLLPINEFVAIEYIISFLDRFDEITGFDKDQKLYPLQEIRNLLDNHLPLFIEQYLQNEDPEEDITFELDHFRWYVLEEEIIQVHERLKQRLALGNSEITLTNLKITSTSFNMEYLHNLIRHLENVGLKMLTRHYPIKKYPQAESYFTWQVYNDFEVKQATETIFRNLPSIYNRFVSEYFPNIAPEVDFYSFFDRLVVNIEPLDLENIRGGYGIQFVYLKDLDENKANRTDVYMLGQDKPVVSFEIFRKEKKVCIDGRQYEVISSSSSHLDNIFRDLPMLEYIYDTLKNRLENYLKPFHDGINIFKFTKS</sequence>
<protein>
    <recommendedName>
        <fullName evidence="1">DUF4365 domain-containing protein</fullName>
    </recommendedName>
</protein>
<dbReference type="Pfam" id="PF14280">
    <property type="entry name" value="DUF4365"/>
    <property type="match status" value="1"/>
</dbReference>
<evidence type="ECO:0000313" key="2">
    <source>
        <dbReference type="EMBL" id="AWH86325.1"/>
    </source>
</evidence>
<proteinExistence type="predicted"/>
<name>A0A2S1R109_9FLAO</name>
<organism evidence="2 3">
    <name type="scientific">Flavobacterium album</name>
    <dbReference type="NCBI Taxonomy" id="2175091"/>
    <lineage>
        <taxon>Bacteria</taxon>
        <taxon>Pseudomonadati</taxon>
        <taxon>Bacteroidota</taxon>
        <taxon>Flavobacteriia</taxon>
        <taxon>Flavobacteriales</taxon>
        <taxon>Flavobacteriaceae</taxon>
        <taxon>Flavobacterium</taxon>
    </lineage>
</organism>
<dbReference type="Proteomes" id="UP000244929">
    <property type="component" value="Chromosome"/>
</dbReference>
<dbReference type="AlphaFoldDB" id="A0A2S1R109"/>
<evidence type="ECO:0000259" key="1">
    <source>
        <dbReference type="Pfam" id="PF14280"/>
    </source>
</evidence>
<dbReference type="InterPro" id="IPR025375">
    <property type="entry name" value="DUF4365"/>
</dbReference>
<accession>A0A2S1R109</accession>
<feature type="domain" description="DUF4365" evidence="1">
    <location>
        <begin position="49"/>
        <end position="148"/>
    </location>
</feature>